<accession>A0A4Z0PYZ9</accession>
<comment type="caution">
    <text evidence="3">The sequence shown here is derived from an EMBL/GenBank/DDBJ whole genome shotgun (WGS) entry which is preliminary data.</text>
</comment>
<keyword evidence="2" id="KW-0812">Transmembrane</keyword>
<dbReference type="RefSeq" id="WP_167856560.1">
    <property type="nucleotide sequence ID" value="NZ_SRMB01000006.1"/>
</dbReference>
<proteinExistence type="predicted"/>
<evidence type="ECO:0000256" key="1">
    <source>
        <dbReference type="SAM" id="Coils"/>
    </source>
</evidence>
<reference evidence="3 4" key="1">
    <citation type="submission" date="2019-04" db="EMBL/GenBank/DDBJ databases">
        <authorList>
            <person name="Feng G."/>
            <person name="Zhang J."/>
            <person name="Zhu H."/>
        </authorList>
    </citation>
    <scope>NUCLEOTIDE SEQUENCE [LARGE SCALE GENOMIC DNA]</scope>
    <source>
        <strain evidence="3 4">9PBR-1</strain>
    </source>
</reference>
<feature type="coiled-coil region" evidence="1">
    <location>
        <begin position="650"/>
        <end position="696"/>
    </location>
</feature>
<evidence type="ECO:0000256" key="2">
    <source>
        <dbReference type="SAM" id="Phobius"/>
    </source>
</evidence>
<sequence>MAKQMKVTRNTERIIEVLDLLNNEQRPSTINSYIIYVISSSREASLKDIIELTQVEFDINLEISEVSDAVNQLMKDGQLVLLGEKYKLTEAANEAHAKRVAASEQQEEQLRERFYEKASSLSEIKLTDEELQKIFKEFKGYIHENFFYYGKSAIAILGKDSSENASLTTQQLFRLSSDKLPTKLKKVFYRYIENLTENSSELELAYYESLADRAEQFFALGLSKELAQELASFQEIDWKVFVDTNFLLSALKIRENTMNPAVDSLLKIIEENKEYFKIKLTYLRSTYKELTQFRPVLNGLVHSQKLTDNQIKAALQSGNLDSFTEAYYRLQLAHPQGAQHPSVILDQASFILRSKKIEIHNGAIKGVDTESEVFSDLISDYSKYYALMNEARIEKQQLGEVRYKDTPQIEHDVELRESILCERDKNGETATHFQDCKTFGLTLDFGLIAYDKYAGRRDNGNELFIPAFFTPIYLLKKLYKLLPVQSDDYRKAFLSSIASPVFSGSHAKSEVSQSALAVFNAIGIDDLSFMTKSLTSKIFLDEIKKIGSDIEKATVFIESEISKELRQKGQKEARLAKELKDKQDILIKTTSEYSSTLQDNSALNDKKTLLEQQVDALTKGLKATKKAQDRLQGMLIKAASNPQQQIPFSNEQDKQEIDRLKDIVRQKEEAESALAKQKLDEQLKTEKEKKETDKETYIQNAVKKWQWDSIKHLLIALAVLLILTIYSLSRYNWSFKALIDAMRDINNNPDLAFTLPSIFTLLLFTFNLFLVQKFYSRHYNHSNIKAFRELLPIPKHLK</sequence>
<dbReference type="Proteomes" id="UP000298471">
    <property type="component" value="Unassembled WGS sequence"/>
</dbReference>
<feature type="transmembrane region" description="Helical" evidence="2">
    <location>
        <begin position="713"/>
        <end position="731"/>
    </location>
</feature>
<gene>
    <name evidence="3" type="ORF">E5K02_23315</name>
</gene>
<keyword evidence="4" id="KW-1185">Reference proteome</keyword>
<organism evidence="3 4">
    <name type="scientific">Hymenobacter metallicola</name>
    <dbReference type="NCBI Taxonomy" id="2563114"/>
    <lineage>
        <taxon>Bacteria</taxon>
        <taxon>Pseudomonadati</taxon>
        <taxon>Bacteroidota</taxon>
        <taxon>Cytophagia</taxon>
        <taxon>Cytophagales</taxon>
        <taxon>Hymenobacteraceae</taxon>
        <taxon>Hymenobacter</taxon>
    </lineage>
</organism>
<feature type="transmembrane region" description="Helical" evidence="2">
    <location>
        <begin position="751"/>
        <end position="771"/>
    </location>
</feature>
<name>A0A4Z0PYZ9_9BACT</name>
<keyword evidence="2" id="KW-0472">Membrane</keyword>
<protein>
    <submittedName>
        <fullName evidence="3">Uncharacterized protein</fullName>
    </submittedName>
</protein>
<evidence type="ECO:0000313" key="3">
    <source>
        <dbReference type="EMBL" id="TGE22665.1"/>
    </source>
</evidence>
<dbReference type="EMBL" id="SRMB01000006">
    <property type="protein sequence ID" value="TGE22665.1"/>
    <property type="molecule type" value="Genomic_DNA"/>
</dbReference>
<keyword evidence="2" id="KW-1133">Transmembrane helix</keyword>
<evidence type="ECO:0000313" key="4">
    <source>
        <dbReference type="Proteomes" id="UP000298471"/>
    </source>
</evidence>
<keyword evidence="1" id="KW-0175">Coiled coil</keyword>
<dbReference type="AlphaFoldDB" id="A0A4Z0PYZ9"/>